<evidence type="ECO:0000313" key="3">
    <source>
        <dbReference type="Proteomes" id="UP001470230"/>
    </source>
</evidence>
<name>A0ABR2J3G8_9EUKA</name>
<evidence type="ECO:0000259" key="1">
    <source>
        <dbReference type="PROSITE" id="PS50011"/>
    </source>
</evidence>
<gene>
    <name evidence="2" type="ORF">M9Y10_007902</name>
</gene>
<proteinExistence type="predicted"/>
<keyword evidence="3" id="KW-1185">Reference proteome</keyword>
<dbReference type="InterPro" id="IPR001245">
    <property type="entry name" value="Ser-Thr/Tyr_kinase_cat_dom"/>
</dbReference>
<evidence type="ECO:0000313" key="2">
    <source>
        <dbReference type="EMBL" id="KAK8872141.1"/>
    </source>
</evidence>
<protein>
    <recommendedName>
        <fullName evidence="1">Protein kinase domain-containing protein</fullName>
    </recommendedName>
</protein>
<dbReference type="EMBL" id="JAPFFF010000013">
    <property type="protein sequence ID" value="KAK8872141.1"/>
    <property type="molecule type" value="Genomic_DNA"/>
</dbReference>
<dbReference type="PANTHER" id="PTHR23257">
    <property type="entry name" value="SERINE-THREONINE PROTEIN KINASE"/>
    <property type="match status" value="1"/>
</dbReference>
<dbReference type="SUPFAM" id="SSF56112">
    <property type="entry name" value="Protein kinase-like (PK-like)"/>
    <property type="match status" value="1"/>
</dbReference>
<comment type="caution">
    <text evidence="2">The sequence shown here is derived from an EMBL/GenBank/DDBJ whole genome shotgun (WGS) entry which is preliminary data.</text>
</comment>
<dbReference type="InterPro" id="IPR011009">
    <property type="entry name" value="Kinase-like_dom_sf"/>
</dbReference>
<dbReference type="Proteomes" id="UP001470230">
    <property type="component" value="Unassembled WGS sequence"/>
</dbReference>
<organism evidence="2 3">
    <name type="scientific">Tritrichomonas musculus</name>
    <dbReference type="NCBI Taxonomy" id="1915356"/>
    <lineage>
        <taxon>Eukaryota</taxon>
        <taxon>Metamonada</taxon>
        <taxon>Parabasalia</taxon>
        <taxon>Tritrichomonadida</taxon>
        <taxon>Tritrichomonadidae</taxon>
        <taxon>Tritrichomonas</taxon>
    </lineage>
</organism>
<accession>A0ABR2J3G8</accession>
<feature type="domain" description="Protein kinase" evidence="1">
    <location>
        <begin position="1"/>
        <end position="94"/>
    </location>
</feature>
<sequence>MSPEHMKYAINHKPNDIYAFALMVYEIITLEIPFKGVNVFKMMAIAPNGYRPEIKSDVPDCWRKLIEKCWSQDPSQRPTFSEIVDLLKIDQDFITSTVDQDEFLNYIEYLEDNYPILTTIQKDDDTFELSQNQDEKSKSHVINETKIKESASNDNFNCMNIKTSETDFNDS</sequence>
<dbReference type="InterPro" id="IPR000719">
    <property type="entry name" value="Prot_kinase_dom"/>
</dbReference>
<reference evidence="2 3" key="1">
    <citation type="submission" date="2024-04" db="EMBL/GenBank/DDBJ databases">
        <title>Tritrichomonas musculus Genome.</title>
        <authorList>
            <person name="Alves-Ferreira E."/>
            <person name="Grigg M."/>
            <person name="Lorenzi H."/>
            <person name="Galac M."/>
        </authorList>
    </citation>
    <scope>NUCLEOTIDE SEQUENCE [LARGE SCALE GENOMIC DNA]</scope>
    <source>
        <strain evidence="2 3">EAF2021</strain>
    </source>
</reference>
<dbReference type="PROSITE" id="PS50011">
    <property type="entry name" value="PROTEIN_KINASE_DOM"/>
    <property type="match status" value="1"/>
</dbReference>
<dbReference type="InterPro" id="IPR050167">
    <property type="entry name" value="Ser_Thr_protein_kinase"/>
</dbReference>
<dbReference type="Gene3D" id="1.10.510.10">
    <property type="entry name" value="Transferase(Phosphotransferase) domain 1"/>
    <property type="match status" value="1"/>
</dbReference>
<dbReference type="Pfam" id="PF07714">
    <property type="entry name" value="PK_Tyr_Ser-Thr"/>
    <property type="match status" value="1"/>
</dbReference>